<dbReference type="AlphaFoldDB" id="A0ABD5U702"/>
<organism evidence="2 3">
    <name type="scientific">Halopelagius fulvigenes</name>
    <dbReference type="NCBI Taxonomy" id="1198324"/>
    <lineage>
        <taxon>Archaea</taxon>
        <taxon>Methanobacteriati</taxon>
        <taxon>Methanobacteriota</taxon>
        <taxon>Stenosarchaea group</taxon>
        <taxon>Halobacteria</taxon>
        <taxon>Halobacteriales</taxon>
        <taxon>Haloferacaceae</taxon>
    </lineage>
</organism>
<name>A0ABD5U702_9EURY</name>
<evidence type="ECO:0000259" key="1">
    <source>
        <dbReference type="Pfam" id="PF23366"/>
    </source>
</evidence>
<dbReference type="Pfam" id="PF23366">
    <property type="entry name" value="Beta-prop_HVO_0234"/>
    <property type="match status" value="1"/>
</dbReference>
<protein>
    <recommendedName>
        <fullName evidence="1">HVO-0234-like beta-propeller domain-containing protein</fullName>
    </recommendedName>
</protein>
<evidence type="ECO:0000313" key="2">
    <source>
        <dbReference type="EMBL" id="MFC6826878.1"/>
    </source>
</evidence>
<gene>
    <name evidence="2" type="ORF">ACFQEV_18040</name>
</gene>
<keyword evidence="3" id="KW-1185">Reference proteome</keyword>
<dbReference type="InterPro" id="IPR056505">
    <property type="entry name" value="Beta-prop_HVO_0234"/>
</dbReference>
<sequence length="302" mass="30489">MPTIDEKRVYTDNTGTETVFVATSVGLVSVSVSDDLVGGFGVAHRCSARDVAVERGTADSTVAVAADEGVFAATAAEANPESPESATFEETGFGPASAVGFDGSTLLAADEDGRVARFEADEDAAGDGGDVGDGEWETVGTAGAVRALDGDLVAAADGVHRVTDDGLAPAGLDDAQDVVVGADAAVAPLAATGAGLFKLGNGWMEELTGAFDAVAASADGRRHAVSEGDLFARGDDGEWAVAPLPVEEDVAAVAHGVAATYAVTDAGTFLVKADRSEEAERPELSWRHQVLGLRDVGGVAVR</sequence>
<feature type="domain" description="HVO-0234-like beta-propeller" evidence="1">
    <location>
        <begin position="3"/>
        <end position="302"/>
    </location>
</feature>
<accession>A0ABD5U702</accession>
<proteinExistence type="predicted"/>
<reference evidence="2 3" key="1">
    <citation type="journal article" date="2019" name="Int. J. Syst. Evol. Microbiol.">
        <title>The Global Catalogue of Microorganisms (GCM) 10K type strain sequencing project: providing services to taxonomists for standard genome sequencing and annotation.</title>
        <authorList>
            <consortium name="The Broad Institute Genomics Platform"/>
            <consortium name="The Broad Institute Genome Sequencing Center for Infectious Disease"/>
            <person name="Wu L."/>
            <person name="Ma J."/>
        </authorList>
    </citation>
    <scope>NUCLEOTIDE SEQUENCE [LARGE SCALE GENOMIC DNA]</scope>
    <source>
        <strain evidence="2 3">YIM 94188</strain>
    </source>
</reference>
<dbReference type="RefSeq" id="WP_379699031.1">
    <property type="nucleotide sequence ID" value="NZ_JBHSXH010000015.1"/>
</dbReference>
<dbReference type="EMBL" id="JBHSXH010000015">
    <property type="protein sequence ID" value="MFC6826878.1"/>
    <property type="molecule type" value="Genomic_DNA"/>
</dbReference>
<comment type="caution">
    <text evidence="2">The sequence shown here is derived from an EMBL/GenBank/DDBJ whole genome shotgun (WGS) entry which is preliminary data.</text>
</comment>
<dbReference type="Proteomes" id="UP001596408">
    <property type="component" value="Unassembled WGS sequence"/>
</dbReference>
<evidence type="ECO:0000313" key="3">
    <source>
        <dbReference type="Proteomes" id="UP001596408"/>
    </source>
</evidence>